<proteinExistence type="predicted"/>
<dbReference type="PANTHER" id="PTHR10151:SF120">
    <property type="entry name" value="BIS(5'-ADENOSYL)-TRIPHOSPHATASE"/>
    <property type="match status" value="1"/>
</dbReference>
<dbReference type="EMBL" id="CP068053">
    <property type="protein sequence ID" value="QQT01931.1"/>
    <property type="molecule type" value="Genomic_DNA"/>
</dbReference>
<dbReference type="Proteomes" id="UP000595254">
    <property type="component" value="Chromosome"/>
</dbReference>
<dbReference type="RefSeq" id="WP_051387328.1">
    <property type="nucleotide sequence ID" value="NZ_CP068053.1"/>
</dbReference>
<organism evidence="1 2">
    <name type="scientific">Peribacillus psychrosaccharolyticus</name>
    <name type="common">Bacillus psychrosaccharolyticus</name>
    <dbReference type="NCBI Taxonomy" id="1407"/>
    <lineage>
        <taxon>Bacteria</taxon>
        <taxon>Bacillati</taxon>
        <taxon>Bacillota</taxon>
        <taxon>Bacilli</taxon>
        <taxon>Bacillales</taxon>
        <taxon>Bacillaceae</taxon>
        <taxon>Peribacillus</taxon>
    </lineage>
</organism>
<evidence type="ECO:0000313" key="2">
    <source>
        <dbReference type="Proteomes" id="UP000595254"/>
    </source>
</evidence>
<dbReference type="InterPro" id="IPR002591">
    <property type="entry name" value="Phosphodiest/P_Trfase"/>
</dbReference>
<dbReference type="InterPro" id="IPR017850">
    <property type="entry name" value="Alkaline_phosphatase_core_sf"/>
</dbReference>
<accession>A0A974S1V4</accession>
<evidence type="ECO:0000313" key="1">
    <source>
        <dbReference type="EMBL" id="QQT01931.1"/>
    </source>
</evidence>
<dbReference type="Pfam" id="PF01663">
    <property type="entry name" value="Phosphodiest"/>
    <property type="match status" value="1"/>
</dbReference>
<dbReference type="GO" id="GO:0016787">
    <property type="term" value="F:hydrolase activity"/>
    <property type="evidence" value="ECO:0007669"/>
    <property type="project" value="UniProtKB-ARBA"/>
</dbReference>
<dbReference type="Gene3D" id="3.40.720.10">
    <property type="entry name" value="Alkaline Phosphatase, subunit A"/>
    <property type="match status" value="1"/>
</dbReference>
<reference evidence="1 2" key="1">
    <citation type="submission" date="2021-01" db="EMBL/GenBank/DDBJ databases">
        <title>FDA dAtabase for Regulatory Grade micrObial Sequences (FDA-ARGOS): Supporting development and validation of Infectious Disease Dx tests.</title>
        <authorList>
            <person name="Nelson B."/>
            <person name="Plummer A."/>
            <person name="Tallon L."/>
            <person name="Sadzewicz L."/>
            <person name="Zhao X."/>
            <person name="Boylan J."/>
            <person name="Ott S."/>
            <person name="Bowen H."/>
            <person name="Vavikolanu K."/>
            <person name="Mehta A."/>
            <person name="Aluvathingal J."/>
            <person name="Nadendla S."/>
            <person name="Myers T."/>
            <person name="Yan Y."/>
            <person name="Sichtig H."/>
        </authorList>
    </citation>
    <scope>NUCLEOTIDE SEQUENCE [LARGE SCALE GENOMIC DNA]</scope>
    <source>
        <strain evidence="1 2">FDAARGOS_1161</strain>
    </source>
</reference>
<dbReference type="SUPFAM" id="SSF53649">
    <property type="entry name" value="Alkaline phosphatase-like"/>
    <property type="match status" value="1"/>
</dbReference>
<dbReference type="KEGG" id="ppsr:I6J18_08860"/>
<protein>
    <submittedName>
        <fullName evidence="1">Alkaline phosphatase family protein</fullName>
    </submittedName>
</protein>
<name>A0A974S1V4_PERPY</name>
<dbReference type="CDD" id="cd16018">
    <property type="entry name" value="Enpp"/>
    <property type="match status" value="1"/>
</dbReference>
<keyword evidence="2" id="KW-1185">Reference proteome</keyword>
<dbReference type="AlphaFoldDB" id="A0A974S1V4"/>
<gene>
    <name evidence="1" type="ORF">I6J18_08860</name>
</gene>
<sequence length="452" mass="50921">MKALTNRLIVISFDCLSSSDYQLIRTLPNFRRVLNEGSYVQHVEAIYPSLTYPSHVSIVTGNYPKRHGVINNTLLQPGASSPDWNWYRANIKGTTLYDEAYKANLTTAALLWPVTGKAKSIQYNLPEIFANRPWHNQIAVSLLNGTPAFLWDLNKRFGHIRNGLNQPELDDFVLECTIYTLQTKKPDLLLIHFTDLDTNRHQNGVFSSEATEAIHRHDKRLGRILDDLEERGELAETTIVVLGDHSALDENKAISPNVILYEENLITVNRKGKITDWKAYCKSCDGSAYIYLKHPVDTQTMKTVKDILTKLAADPSKGIEYVLTGEEAGRKGADPECAFMIEARSGYYFIEDYLGDYQKNVTAFDVRTNKKYMFGAHGYSPEKPNYTTFLMASGKGICPNRIIPYMHLTDIGPTLARLLGLDIGETDGNITEALLDIDNVQRGASYEKNVRA</sequence>
<dbReference type="PANTHER" id="PTHR10151">
    <property type="entry name" value="ECTONUCLEOTIDE PYROPHOSPHATASE/PHOSPHODIESTERASE"/>
    <property type="match status" value="1"/>
</dbReference>